<evidence type="ECO:0000256" key="1">
    <source>
        <dbReference type="SAM" id="SignalP"/>
    </source>
</evidence>
<organism evidence="2 3">
    <name type="scientific">Pandoraea capi</name>
    <dbReference type="NCBI Taxonomy" id="2508286"/>
    <lineage>
        <taxon>Bacteria</taxon>
        <taxon>Pseudomonadati</taxon>
        <taxon>Pseudomonadota</taxon>
        <taxon>Betaproteobacteria</taxon>
        <taxon>Burkholderiales</taxon>
        <taxon>Burkholderiaceae</taxon>
        <taxon>Pandoraea</taxon>
    </lineage>
</organism>
<feature type="chain" id="PRO_5046447640" evidence="1">
    <location>
        <begin position="23"/>
        <end position="196"/>
    </location>
</feature>
<reference evidence="2 3" key="1">
    <citation type="submission" date="2019-08" db="EMBL/GenBank/DDBJ databases">
        <authorList>
            <person name="Peeters C."/>
        </authorList>
    </citation>
    <scope>NUCLEOTIDE SEQUENCE [LARGE SCALE GENOMIC DNA]</scope>
    <source>
        <strain evidence="2 3">LMG 20602</strain>
    </source>
</reference>
<name>A0ABY6WC85_9BURK</name>
<protein>
    <submittedName>
        <fullName evidence="2">Uncharacterized protein</fullName>
    </submittedName>
</protein>
<dbReference type="EMBL" id="CABPRV010000017">
    <property type="protein sequence ID" value="VVE54545.1"/>
    <property type="molecule type" value="Genomic_DNA"/>
</dbReference>
<sequence length="196" mass="20948">MTCLNKWMIGACVLTLSGVAMADGADSGSSEKMMMANLGPSPLPVYVPPPPAPVSVAAVPAVPVTLYPFGREGQETVQRVDRMSQADTNAFLYTRIEAINGAVHPNDHRPADWIESTPAADAAAAAKASRSYLSIGPNQSPQLSLVQWNNADDKLGSDPKRGLSLKTEDWTVSASAKIPILRQKDLGATVYVKRRF</sequence>
<dbReference type="Proteomes" id="UP000366065">
    <property type="component" value="Unassembled WGS sequence"/>
</dbReference>
<accession>A0ABY6WC85</accession>
<keyword evidence="1" id="KW-0732">Signal</keyword>
<evidence type="ECO:0000313" key="3">
    <source>
        <dbReference type="Proteomes" id="UP000366065"/>
    </source>
</evidence>
<proteinExistence type="predicted"/>
<gene>
    <name evidence="2" type="ORF">PCA20602_04948</name>
</gene>
<comment type="caution">
    <text evidence="2">The sequence shown here is derived from an EMBL/GenBank/DDBJ whole genome shotgun (WGS) entry which is preliminary data.</text>
</comment>
<feature type="signal peptide" evidence="1">
    <location>
        <begin position="1"/>
        <end position="22"/>
    </location>
</feature>
<dbReference type="RefSeq" id="WP_150723434.1">
    <property type="nucleotide sequence ID" value="NZ_CABPRV010000017.1"/>
</dbReference>
<keyword evidence="3" id="KW-1185">Reference proteome</keyword>
<evidence type="ECO:0000313" key="2">
    <source>
        <dbReference type="EMBL" id="VVE54545.1"/>
    </source>
</evidence>